<evidence type="ECO:0000313" key="1">
    <source>
        <dbReference type="EMBL" id="EDM79593.1"/>
    </source>
</evidence>
<dbReference type="STRING" id="391625.PPSIR1_21234"/>
<dbReference type="EMBL" id="ABCS01000018">
    <property type="protein sequence ID" value="EDM79593.1"/>
    <property type="molecule type" value="Genomic_DNA"/>
</dbReference>
<dbReference type="AlphaFoldDB" id="A6G3I6"/>
<keyword evidence="2" id="KW-1185">Reference proteome</keyword>
<evidence type="ECO:0000313" key="2">
    <source>
        <dbReference type="Proteomes" id="UP000005801"/>
    </source>
</evidence>
<comment type="caution">
    <text evidence="1">The sequence shown here is derived from an EMBL/GenBank/DDBJ whole genome shotgun (WGS) entry which is preliminary data.</text>
</comment>
<dbReference type="Proteomes" id="UP000005801">
    <property type="component" value="Unassembled WGS sequence"/>
</dbReference>
<sequence length="70" mass="7734">MSALLQEQLAELGYGEGVAEVQRFQRDYNAMPPKRMVPVTGQLDSATIVALALVMEAKAIFLIIRDERGL</sequence>
<accession>A6G3I6</accession>
<name>A6G3I6_9BACT</name>
<reference evidence="1 2" key="1">
    <citation type="submission" date="2007-06" db="EMBL/GenBank/DDBJ databases">
        <authorList>
            <person name="Shimkets L."/>
            <person name="Ferriera S."/>
            <person name="Johnson J."/>
            <person name="Kravitz S."/>
            <person name="Beeson K."/>
            <person name="Sutton G."/>
            <person name="Rogers Y.-H."/>
            <person name="Friedman R."/>
            <person name="Frazier M."/>
            <person name="Venter J.C."/>
        </authorList>
    </citation>
    <scope>NUCLEOTIDE SEQUENCE [LARGE SCALE GENOMIC DNA]</scope>
    <source>
        <strain evidence="1 2">SIR-1</strain>
    </source>
</reference>
<evidence type="ECO:0008006" key="3">
    <source>
        <dbReference type="Google" id="ProtNLM"/>
    </source>
</evidence>
<protein>
    <recommendedName>
        <fullName evidence="3">Peptidoglycan binding-like domain-containing protein</fullName>
    </recommendedName>
</protein>
<dbReference type="RefSeq" id="WP_006971285.1">
    <property type="nucleotide sequence ID" value="NZ_ABCS01000018.1"/>
</dbReference>
<gene>
    <name evidence="1" type="ORF">PPSIR1_21234</name>
</gene>
<organism evidence="1 2">
    <name type="scientific">Plesiocystis pacifica SIR-1</name>
    <dbReference type="NCBI Taxonomy" id="391625"/>
    <lineage>
        <taxon>Bacteria</taxon>
        <taxon>Pseudomonadati</taxon>
        <taxon>Myxococcota</taxon>
        <taxon>Polyangia</taxon>
        <taxon>Nannocystales</taxon>
        <taxon>Nannocystaceae</taxon>
        <taxon>Plesiocystis</taxon>
    </lineage>
</organism>
<proteinExistence type="predicted"/>